<dbReference type="Pfam" id="PF01546">
    <property type="entry name" value="Peptidase_M20"/>
    <property type="match status" value="1"/>
</dbReference>
<dbReference type="GO" id="GO:0046872">
    <property type="term" value="F:metal ion binding"/>
    <property type="evidence" value="ECO:0007669"/>
    <property type="project" value="UniProtKB-KW"/>
</dbReference>
<feature type="signal peptide" evidence="3">
    <location>
        <begin position="1"/>
        <end position="27"/>
    </location>
</feature>
<dbReference type="eggNOG" id="COG1473">
    <property type="taxonomic scope" value="Bacteria"/>
</dbReference>
<feature type="binding site" evidence="2">
    <location>
        <position position="140"/>
    </location>
    <ligand>
        <name>Mn(2+)</name>
        <dbReference type="ChEBI" id="CHEBI:29035"/>
        <label>2</label>
    </ligand>
</feature>
<keyword evidence="2" id="KW-0479">Metal-binding</keyword>
<feature type="chain" id="PRO_5002983713" evidence="3">
    <location>
        <begin position="28"/>
        <end position="444"/>
    </location>
</feature>
<feature type="binding site" evidence="2">
    <location>
        <position position="411"/>
    </location>
    <ligand>
        <name>Mn(2+)</name>
        <dbReference type="ChEBI" id="CHEBI:29035"/>
        <label>2</label>
    </ligand>
</feature>
<proteinExistence type="predicted"/>
<dbReference type="HOGENOM" id="CLU_023257_0_1_6"/>
<keyword evidence="3" id="KW-0732">Signal</keyword>
<dbReference type="Pfam" id="PF07687">
    <property type="entry name" value="M20_dimer"/>
    <property type="match status" value="1"/>
</dbReference>
<keyword evidence="1 5" id="KW-0378">Hydrolase</keyword>
<dbReference type="FunFam" id="3.30.70.360:FF:000001">
    <property type="entry name" value="N-acetyldiaminopimelate deacetylase"/>
    <property type="match status" value="1"/>
</dbReference>
<dbReference type="InterPro" id="IPR011650">
    <property type="entry name" value="Peptidase_M20_dimer"/>
</dbReference>
<dbReference type="SUPFAM" id="SSF55031">
    <property type="entry name" value="Bacterial exopeptidase dimerisation domain"/>
    <property type="match status" value="1"/>
</dbReference>
<feature type="binding site" evidence="2">
    <location>
        <position position="176"/>
    </location>
    <ligand>
        <name>Mn(2+)</name>
        <dbReference type="ChEBI" id="CHEBI:29035"/>
        <label>2</label>
    </ligand>
</feature>
<dbReference type="Gene3D" id="3.40.630.10">
    <property type="entry name" value="Zn peptidases"/>
    <property type="match status" value="1"/>
</dbReference>
<evidence type="ECO:0000259" key="4">
    <source>
        <dbReference type="Pfam" id="PF07687"/>
    </source>
</evidence>
<dbReference type="AlphaFoldDB" id="C7RBD5"/>
<feature type="binding site" evidence="2">
    <location>
        <position position="207"/>
    </location>
    <ligand>
        <name>Mn(2+)</name>
        <dbReference type="ChEBI" id="CHEBI:29035"/>
        <label>2</label>
    </ligand>
</feature>
<protein>
    <submittedName>
        <fullName evidence="5">Amidohydrolase</fullName>
        <ecNumber evidence="5">3.5.1.14</ecNumber>
    </submittedName>
</protein>
<dbReference type="PANTHER" id="PTHR11014">
    <property type="entry name" value="PEPTIDASE M20 FAMILY MEMBER"/>
    <property type="match status" value="1"/>
</dbReference>
<dbReference type="InterPro" id="IPR002933">
    <property type="entry name" value="Peptidase_M20"/>
</dbReference>
<dbReference type="GO" id="GO:0004046">
    <property type="term" value="F:aminoacylase activity"/>
    <property type="evidence" value="ECO:0007669"/>
    <property type="project" value="UniProtKB-EC"/>
</dbReference>
<gene>
    <name evidence="5" type="ordered locus">Kkor_1158</name>
</gene>
<dbReference type="SUPFAM" id="SSF53187">
    <property type="entry name" value="Zn-dependent exopeptidases"/>
    <property type="match status" value="1"/>
</dbReference>
<dbReference type="GO" id="GO:0019877">
    <property type="term" value="P:diaminopimelate biosynthetic process"/>
    <property type="evidence" value="ECO:0007669"/>
    <property type="project" value="UniProtKB-ARBA"/>
</dbReference>
<dbReference type="EMBL" id="CP001707">
    <property type="protein sequence ID" value="ACV26577.1"/>
    <property type="molecule type" value="Genomic_DNA"/>
</dbReference>
<organism evidence="5 6">
    <name type="scientific">Kangiella koreensis (strain DSM 16069 / JCM 12317 / KCTC 12182 / SW-125)</name>
    <dbReference type="NCBI Taxonomy" id="523791"/>
    <lineage>
        <taxon>Bacteria</taxon>
        <taxon>Pseudomonadati</taxon>
        <taxon>Pseudomonadota</taxon>
        <taxon>Gammaproteobacteria</taxon>
        <taxon>Kangiellales</taxon>
        <taxon>Kangiellaceae</taxon>
        <taxon>Kangiella</taxon>
    </lineage>
</organism>
<dbReference type="InterPro" id="IPR036264">
    <property type="entry name" value="Bact_exopeptidase_dim_dom"/>
</dbReference>
<dbReference type="EC" id="3.5.1.14" evidence="5"/>
<dbReference type="Gene3D" id="3.30.70.360">
    <property type="match status" value="1"/>
</dbReference>
<dbReference type="InterPro" id="IPR017439">
    <property type="entry name" value="Amidohydrolase"/>
</dbReference>
<dbReference type="STRING" id="523791.Kkor_1158"/>
<name>C7RBD5_KANKD</name>
<keyword evidence="6" id="KW-1185">Reference proteome</keyword>
<dbReference type="InParanoid" id="C7RBD5"/>
<reference evidence="5 6" key="1">
    <citation type="journal article" date="2009" name="Stand. Genomic Sci.">
        <title>Complete genome sequence of Kangiella koreensis type strain (SW-125).</title>
        <authorList>
            <person name="Han C."/>
            <person name="Sikorski J."/>
            <person name="Lapidus A."/>
            <person name="Nolan M."/>
            <person name="Glavina Del Rio T."/>
            <person name="Tice H."/>
            <person name="Cheng J.F."/>
            <person name="Lucas S."/>
            <person name="Chen F."/>
            <person name="Copeland A."/>
            <person name="Ivanova N."/>
            <person name="Mavromatis K."/>
            <person name="Ovchinnikova G."/>
            <person name="Pati A."/>
            <person name="Bruce D."/>
            <person name="Goodwin L."/>
            <person name="Pitluck S."/>
            <person name="Chen A."/>
            <person name="Palaniappan K."/>
            <person name="Land M."/>
            <person name="Hauser L."/>
            <person name="Chang Y.J."/>
            <person name="Jeffries C.D."/>
            <person name="Chain P."/>
            <person name="Saunders E."/>
            <person name="Brettin T."/>
            <person name="Goker M."/>
            <person name="Tindall B.J."/>
            <person name="Bristow J."/>
            <person name="Eisen J.A."/>
            <person name="Markowitz V."/>
            <person name="Hugenholtz P."/>
            <person name="Kyrpides N.C."/>
            <person name="Klenk H.P."/>
            <person name="Detter J.C."/>
        </authorList>
    </citation>
    <scope>NUCLEOTIDE SEQUENCE [LARGE SCALE GENOMIC DNA]</scope>
    <source>
        <strain evidence="6">DSM 16069 / KCTC 12182 / SW-125</strain>
    </source>
</reference>
<feature type="binding site" evidence="2">
    <location>
        <position position="142"/>
    </location>
    <ligand>
        <name>Mn(2+)</name>
        <dbReference type="ChEBI" id="CHEBI:29035"/>
        <label>2</label>
    </ligand>
</feature>
<feature type="domain" description="Peptidase M20 dimerisation" evidence="4">
    <location>
        <begin position="230"/>
        <end position="324"/>
    </location>
</feature>
<keyword evidence="2" id="KW-0464">Manganese</keyword>
<dbReference type="GO" id="GO:0050118">
    <property type="term" value="F:N-acetyldiaminopimelate deacetylase activity"/>
    <property type="evidence" value="ECO:0007669"/>
    <property type="project" value="UniProtKB-ARBA"/>
</dbReference>
<dbReference type="NCBIfam" id="TIGR01891">
    <property type="entry name" value="amidohydrolases"/>
    <property type="match status" value="1"/>
</dbReference>
<sequence length="444" mass="48007">MRLNFEGVFMKFIVSLLLAGFSLSLFAQDAQQVISDKADAIEPKVIEWRRHLHQNPELSNREFETSKYIEQHLRDLGLEIQTGVAHTGIVAILKGGKPGPVVALRADMDALPIKERNDLPFKSTAIGEYMGNEVPVMHACGHDTHVAMLMGVAEILTGMKDEIPGTVKFLFQPAEEGSPPGEEGGAELMVKENALKNPDVDVIFGLHIWAGINIGEIGIKSEGLMASVDDFKITIKGKGAHGSTPWLSVDPVVTAAQIVNSLQTIVSRSMPLTQQASVVSVGAIHGGVRSNIIPEEVEMLGTIRALDENDRKNIAKQVREKAELIAKSMGATAVVEVPYSSSLPVTYNDPGLTAAMMPTLENVIGKDKIHIVNPVTGAEDFSIFANEVPGMFFFLGGKPIDTPLSEVGPHHTADFYVDEAGMKTGVKALSQLALDYLNKYQDAH</sequence>
<dbReference type="PIRSF" id="PIRSF005962">
    <property type="entry name" value="Pept_M20D_amidohydro"/>
    <property type="match status" value="1"/>
</dbReference>
<evidence type="ECO:0000256" key="3">
    <source>
        <dbReference type="SAM" id="SignalP"/>
    </source>
</evidence>
<dbReference type="FunCoup" id="C7RBD5">
    <property type="interactions" value="229"/>
</dbReference>
<accession>C7RBD5</accession>
<evidence type="ECO:0000313" key="5">
    <source>
        <dbReference type="EMBL" id="ACV26577.1"/>
    </source>
</evidence>
<evidence type="ECO:0000313" key="6">
    <source>
        <dbReference type="Proteomes" id="UP000001231"/>
    </source>
</evidence>
<dbReference type="KEGG" id="kko:Kkor_1158"/>
<dbReference type="Proteomes" id="UP000001231">
    <property type="component" value="Chromosome"/>
</dbReference>
<evidence type="ECO:0000256" key="1">
    <source>
        <dbReference type="ARBA" id="ARBA00022801"/>
    </source>
</evidence>
<dbReference type="PANTHER" id="PTHR11014:SF63">
    <property type="entry name" value="METALLOPEPTIDASE, PUTATIVE (AFU_ORTHOLOGUE AFUA_6G09600)-RELATED"/>
    <property type="match status" value="1"/>
</dbReference>
<comment type="cofactor">
    <cofactor evidence="2">
        <name>Mn(2+)</name>
        <dbReference type="ChEBI" id="CHEBI:29035"/>
    </cofactor>
    <text evidence="2">The Mn(2+) ion enhances activity.</text>
</comment>
<evidence type="ECO:0000256" key="2">
    <source>
        <dbReference type="PIRSR" id="PIRSR005962-1"/>
    </source>
</evidence>